<comment type="caution">
    <text evidence="1">The sequence shown here is derived from an EMBL/GenBank/DDBJ whole genome shotgun (WGS) entry which is preliminary data.</text>
</comment>
<protein>
    <submittedName>
        <fullName evidence="1">Uncharacterized protein</fullName>
    </submittedName>
</protein>
<dbReference type="STRING" id="1116472.MGMO_8c00030"/>
<sequence length="33" mass="3605">MWVSGGSVLFTDMKPINISSADNLILPLITYHA</sequence>
<evidence type="ECO:0000313" key="2">
    <source>
        <dbReference type="Proteomes" id="UP000017842"/>
    </source>
</evidence>
<dbReference type="EMBL" id="AYLO01000008">
    <property type="protein sequence ID" value="ESS73866.1"/>
    <property type="molecule type" value="Genomic_DNA"/>
</dbReference>
<proteinExistence type="predicted"/>
<organism evidence="1 2">
    <name type="scientific">Methyloglobulus morosus KoM1</name>
    <dbReference type="NCBI Taxonomy" id="1116472"/>
    <lineage>
        <taxon>Bacteria</taxon>
        <taxon>Pseudomonadati</taxon>
        <taxon>Pseudomonadota</taxon>
        <taxon>Gammaproteobacteria</taxon>
        <taxon>Methylococcales</taxon>
        <taxon>Methylococcaceae</taxon>
        <taxon>Methyloglobulus</taxon>
    </lineage>
</organism>
<evidence type="ECO:0000313" key="1">
    <source>
        <dbReference type="EMBL" id="ESS73866.1"/>
    </source>
</evidence>
<accession>V5E2T1</accession>
<keyword evidence="2" id="KW-1185">Reference proteome</keyword>
<name>V5E2T1_9GAMM</name>
<gene>
    <name evidence="1" type="ORF">MGMO_8c00030</name>
</gene>
<dbReference type="AlphaFoldDB" id="V5E2T1"/>
<dbReference type="Proteomes" id="UP000017842">
    <property type="component" value="Unassembled WGS sequence"/>
</dbReference>
<reference evidence="1 2" key="1">
    <citation type="journal article" date="2013" name="Genome Announc.">
        <title>Draft Genome Sequence of the Methanotrophic Gammaproteobacterium Methyloglobulus morosus DSM 22980 Strain KoM1.</title>
        <authorList>
            <person name="Poehlein A."/>
            <person name="Deutzmann J.S."/>
            <person name="Daniel R."/>
            <person name="Simeonova D.D."/>
        </authorList>
    </citation>
    <scope>NUCLEOTIDE SEQUENCE [LARGE SCALE GENOMIC DNA]</scope>
    <source>
        <strain evidence="1 2">KoM1</strain>
    </source>
</reference>